<proteinExistence type="predicted"/>
<accession>A0AAU9PNX0</accession>
<name>A0AAU9PNX0_9ASTR</name>
<organism evidence="1 2">
    <name type="scientific">Lactuca virosa</name>
    <dbReference type="NCBI Taxonomy" id="75947"/>
    <lineage>
        <taxon>Eukaryota</taxon>
        <taxon>Viridiplantae</taxon>
        <taxon>Streptophyta</taxon>
        <taxon>Embryophyta</taxon>
        <taxon>Tracheophyta</taxon>
        <taxon>Spermatophyta</taxon>
        <taxon>Magnoliopsida</taxon>
        <taxon>eudicotyledons</taxon>
        <taxon>Gunneridae</taxon>
        <taxon>Pentapetalae</taxon>
        <taxon>asterids</taxon>
        <taxon>campanulids</taxon>
        <taxon>Asterales</taxon>
        <taxon>Asteraceae</taxon>
        <taxon>Cichorioideae</taxon>
        <taxon>Cichorieae</taxon>
        <taxon>Lactucinae</taxon>
        <taxon>Lactuca</taxon>
    </lineage>
</organism>
<dbReference type="EMBL" id="CAKMRJ010005745">
    <property type="protein sequence ID" value="CAH1452096.1"/>
    <property type="molecule type" value="Genomic_DNA"/>
</dbReference>
<sequence length="92" mass="10022">MVLSKGTTFVVGVDGGGKNDDNWGCWVFFVVVMVVSGKGGADGDGVNWWWFMLGCKGGQCRDARRCLMAIKMVWLGESCVLGNKHTVEMMVV</sequence>
<protein>
    <recommendedName>
        <fullName evidence="3">Transmembrane protein</fullName>
    </recommendedName>
</protein>
<keyword evidence="2" id="KW-1185">Reference proteome</keyword>
<reference evidence="1 2" key="1">
    <citation type="submission" date="2022-01" db="EMBL/GenBank/DDBJ databases">
        <authorList>
            <person name="Xiong W."/>
            <person name="Schranz E."/>
        </authorList>
    </citation>
    <scope>NUCLEOTIDE SEQUENCE [LARGE SCALE GENOMIC DNA]</scope>
</reference>
<comment type="caution">
    <text evidence="1">The sequence shown here is derived from an EMBL/GenBank/DDBJ whole genome shotgun (WGS) entry which is preliminary data.</text>
</comment>
<evidence type="ECO:0000313" key="1">
    <source>
        <dbReference type="EMBL" id="CAH1452096.1"/>
    </source>
</evidence>
<dbReference type="AlphaFoldDB" id="A0AAU9PNX0"/>
<dbReference type="Proteomes" id="UP001157418">
    <property type="component" value="Unassembled WGS sequence"/>
</dbReference>
<gene>
    <name evidence="1" type="ORF">LVIROSA_LOCUS37419</name>
</gene>
<evidence type="ECO:0008006" key="3">
    <source>
        <dbReference type="Google" id="ProtNLM"/>
    </source>
</evidence>
<evidence type="ECO:0000313" key="2">
    <source>
        <dbReference type="Proteomes" id="UP001157418"/>
    </source>
</evidence>